<feature type="compositionally biased region" description="Polar residues" evidence="1">
    <location>
        <begin position="390"/>
        <end position="399"/>
    </location>
</feature>
<feature type="compositionally biased region" description="Polar residues" evidence="1">
    <location>
        <begin position="228"/>
        <end position="249"/>
    </location>
</feature>
<feature type="compositionally biased region" description="Low complexity" evidence="1">
    <location>
        <begin position="1"/>
        <end position="17"/>
    </location>
</feature>
<dbReference type="EMBL" id="JAAAHW010004433">
    <property type="protein sequence ID" value="KAF9974452.1"/>
    <property type="molecule type" value="Genomic_DNA"/>
</dbReference>
<feature type="compositionally biased region" description="Low complexity" evidence="1">
    <location>
        <begin position="400"/>
        <end position="409"/>
    </location>
</feature>
<evidence type="ECO:0000259" key="2">
    <source>
        <dbReference type="PROSITE" id="PS50888"/>
    </source>
</evidence>
<feature type="compositionally biased region" description="Low complexity" evidence="1">
    <location>
        <begin position="275"/>
        <end position="292"/>
    </location>
</feature>
<evidence type="ECO:0000256" key="1">
    <source>
        <dbReference type="SAM" id="MobiDB-lite"/>
    </source>
</evidence>
<feature type="compositionally biased region" description="Low complexity" evidence="1">
    <location>
        <begin position="313"/>
        <end position="335"/>
    </location>
</feature>
<evidence type="ECO:0000313" key="4">
    <source>
        <dbReference type="Proteomes" id="UP000749646"/>
    </source>
</evidence>
<name>A0A9P6M7G6_9FUNG</name>
<organism evidence="3 4">
    <name type="scientific">Modicella reniformis</name>
    <dbReference type="NCBI Taxonomy" id="1440133"/>
    <lineage>
        <taxon>Eukaryota</taxon>
        <taxon>Fungi</taxon>
        <taxon>Fungi incertae sedis</taxon>
        <taxon>Mucoromycota</taxon>
        <taxon>Mortierellomycotina</taxon>
        <taxon>Mortierellomycetes</taxon>
        <taxon>Mortierellales</taxon>
        <taxon>Mortierellaceae</taxon>
        <taxon>Modicella</taxon>
    </lineage>
</organism>
<feature type="compositionally biased region" description="Polar residues" evidence="1">
    <location>
        <begin position="365"/>
        <end position="374"/>
    </location>
</feature>
<dbReference type="PROSITE" id="PS50888">
    <property type="entry name" value="BHLH"/>
    <property type="match status" value="1"/>
</dbReference>
<feature type="compositionally biased region" description="Low complexity" evidence="1">
    <location>
        <begin position="346"/>
        <end position="364"/>
    </location>
</feature>
<reference evidence="3" key="1">
    <citation type="journal article" date="2020" name="Fungal Divers.">
        <title>Resolving the Mortierellaceae phylogeny through synthesis of multi-gene phylogenetics and phylogenomics.</title>
        <authorList>
            <person name="Vandepol N."/>
            <person name="Liber J."/>
            <person name="Desiro A."/>
            <person name="Na H."/>
            <person name="Kennedy M."/>
            <person name="Barry K."/>
            <person name="Grigoriev I.V."/>
            <person name="Miller A.N."/>
            <person name="O'Donnell K."/>
            <person name="Stajich J.E."/>
            <person name="Bonito G."/>
        </authorList>
    </citation>
    <scope>NUCLEOTIDE SEQUENCE</scope>
    <source>
        <strain evidence="3">MES-2147</strain>
    </source>
</reference>
<feature type="compositionally biased region" description="Polar residues" evidence="1">
    <location>
        <begin position="604"/>
        <end position="614"/>
    </location>
</feature>
<dbReference type="InterPro" id="IPR036638">
    <property type="entry name" value="HLH_DNA-bd_sf"/>
</dbReference>
<dbReference type="AlphaFoldDB" id="A0A9P6M7G6"/>
<gene>
    <name evidence="3" type="ORF">BGZ65_008719</name>
</gene>
<dbReference type="Gene3D" id="4.10.280.10">
    <property type="entry name" value="Helix-loop-helix DNA-binding domain"/>
    <property type="match status" value="1"/>
</dbReference>
<feature type="compositionally biased region" description="Low complexity" evidence="1">
    <location>
        <begin position="537"/>
        <end position="553"/>
    </location>
</feature>
<feature type="region of interest" description="Disordered" evidence="1">
    <location>
        <begin position="146"/>
        <end position="646"/>
    </location>
</feature>
<feature type="non-terminal residue" evidence="3">
    <location>
        <position position="646"/>
    </location>
</feature>
<dbReference type="SUPFAM" id="SSF47459">
    <property type="entry name" value="HLH, helix-loop-helix DNA-binding domain"/>
    <property type="match status" value="1"/>
</dbReference>
<evidence type="ECO:0000313" key="3">
    <source>
        <dbReference type="EMBL" id="KAF9974452.1"/>
    </source>
</evidence>
<protein>
    <recommendedName>
        <fullName evidence="2">BHLH domain-containing protein</fullName>
    </recommendedName>
</protein>
<dbReference type="Proteomes" id="UP000749646">
    <property type="component" value="Unassembled WGS sequence"/>
</dbReference>
<accession>A0A9P6M7G6</accession>
<feature type="compositionally biased region" description="Low complexity" evidence="1">
    <location>
        <begin position="194"/>
        <end position="218"/>
    </location>
</feature>
<feature type="compositionally biased region" description="Polar residues" evidence="1">
    <location>
        <begin position="336"/>
        <end position="345"/>
    </location>
</feature>
<sequence>MEISDSKSTSKSSTSTTPKMFRFEGSISSETYKTTKSFDLAGVNILNRKPLDTRTALDKLQRRRETHNRVERKRRDCINQLIDDLTRLLPPKHLEEVTSKCHRVNVLRGAVAHIKFLSEQNSLLTKSLDAAKAEGFNVSIDLTTTAKEASEAAERSTSPESDTMVMDVDTIESVKQEDGEDDNDNEQLARAENTSSRSSSPSVTSTSSQSTSPRLTPSKAMGLPPVIVTNSPSLSTLKESSRPQSQSKETLVPPPISIITTPAEPHNTGSQHQRSNSMSDCASPSSSFSTSPMFPPSQYMAPTKPSSTAFPLTPVSPSPSTTQNPFSSSTSPSESHQGSGKVQQLSPFSQHRPSSSPSLPPISSLANLQLQSPSAEMGSHSPADSRLQDHQTSPSLRPTNCSSSPSPNSKLTSQRSGPTLPPLKIPPQHHLHPYSQGGHDSSKPSQRNSLTPSSHQTSPREQPPVSPFMASHSLSPAGTSAYPPPHPGHYMPGSLSPLVYPHGYPYPYPYHPSYAYPHPHGPPPPHHPHHQPPTHTPPQQSSSAAAAPTQPAPIFIQEEPWIVQKKRGTSNAAGKNPSSSKQASNKKNQEKEVDQLTEEPPMSPTSSVISSASNYRKRPSQKGSLADSEDTTKRAKQQTLDVDLEG</sequence>
<proteinExistence type="predicted"/>
<feature type="region of interest" description="Disordered" evidence="1">
    <location>
        <begin position="1"/>
        <end position="21"/>
    </location>
</feature>
<dbReference type="InterPro" id="IPR011598">
    <property type="entry name" value="bHLH_dom"/>
</dbReference>
<comment type="caution">
    <text evidence="3">The sequence shown here is derived from an EMBL/GenBank/DDBJ whole genome shotgun (WGS) entry which is preliminary data.</text>
</comment>
<dbReference type="SMART" id="SM00353">
    <property type="entry name" value="HLH"/>
    <property type="match status" value="1"/>
</dbReference>
<keyword evidence="4" id="KW-1185">Reference proteome</keyword>
<feature type="domain" description="BHLH" evidence="2">
    <location>
        <begin position="62"/>
        <end position="117"/>
    </location>
</feature>
<feature type="compositionally biased region" description="Polar residues" evidence="1">
    <location>
        <begin position="443"/>
        <end position="460"/>
    </location>
</feature>
<dbReference type="OrthoDB" id="690068at2759"/>
<dbReference type="GO" id="GO:0046983">
    <property type="term" value="F:protein dimerization activity"/>
    <property type="evidence" value="ECO:0007669"/>
    <property type="project" value="InterPro"/>
</dbReference>
<dbReference type="Pfam" id="PF00010">
    <property type="entry name" value="HLH"/>
    <property type="match status" value="1"/>
</dbReference>